<dbReference type="Proteomes" id="UP000236262">
    <property type="component" value="Unassembled WGS sequence"/>
</dbReference>
<dbReference type="KEGG" id="clac:EG342_03120"/>
<accession>A0A3G6RVS0</accession>
<name>A0A3G6RVS0_CHRLC</name>
<sequence length="167" mass="19006">MIMKNVLNLFIIPSLLLCSFQKQSELAPNGHLAVENTVKKADRIMYLFFKADADQSGSEKIVLQESKISEGRMKTLPSFDRDQVQSGDFIITVFAEDGKEASKHLIKDPLHPELEVYEKDGVSRHKTSLPNAEFSVRFPYSENIRSVKIEKVMTDRVQLIFTQKLSS</sequence>
<dbReference type="AlphaFoldDB" id="A0A3G6RVS0"/>
<evidence type="ECO:0000313" key="2">
    <source>
        <dbReference type="EMBL" id="PNW13314.1"/>
    </source>
</evidence>
<reference evidence="1 4" key="2">
    <citation type="submission" date="2018-11" db="EMBL/GenBank/DDBJ databases">
        <title>Proposal to divide the Flavobacteriaceae and reorganize its genera based on Amino Acid Identity values calculated from whole genome sequences.</title>
        <authorList>
            <person name="Nicholson A.C."/>
            <person name="Gulvik C.A."/>
            <person name="Whitney A.M."/>
            <person name="Humrighouse B.W."/>
            <person name="Bell M."/>
            <person name="Holmes B."/>
            <person name="Steigerwalt A.G."/>
            <person name="Villarma A."/>
            <person name="Sheth M."/>
            <person name="Batra D."/>
            <person name="Pryor J."/>
            <person name="Bernardet J.-F."/>
            <person name="Hugo C."/>
            <person name="Kampfer P."/>
            <person name="Newman J."/>
            <person name="McQuiston J.R."/>
        </authorList>
    </citation>
    <scope>NUCLEOTIDE SEQUENCE [LARGE SCALE GENOMIC DNA]</scope>
    <source>
        <strain evidence="1 4">KC_1864</strain>
    </source>
</reference>
<dbReference type="Proteomes" id="UP000279972">
    <property type="component" value="Chromosome"/>
</dbReference>
<keyword evidence="4" id="KW-1185">Reference proteome</keyword>
<protein>
    <recommendedName>
        <fullName evidence="5">Lipoprotein</fullName>
    </recommendedName>
</protein>
<evidence type="ECO:0000313" key="4">
    <source>
        <dbReference type="Proteomes" id="UP000279972"/>
    </source>
</evidence>
<dbReference type="EMBL" id="PPEH01000004">
    <property type="protein sequence ID" value="PNW13314.1"/>
    <property type="molecule type" value="Genomic_DNA"/>
</dbReference>
<gene>
    <name evidence="2" type="ORF">C1637_10820</name>
    <name evidence="1" type="ORF">EG342_03120</name>
</gene>
<organism evidence="2 3">
    <name type="scientific">Chryseobacterium lactis</name>
    <dbReference type="NCBI Taxonomy" id="1241981"/>
    <lineage>
        <taxon>Bacteria</taxon>
        <taxon>Pseudomonadati</taxon>
        <taxon>Bacteroidota</taxon>
        <taxon>Flavobacteriia</taxon>
        <taxon>Flavobacteriales</taxon>
        <taxon>Weeksellaceae</taxon>
        <taxon>Chryseobacterium group</taxon>
        <taxon>Chryseobacterium</taxon>
    </lineage>
</organism>
<proteinExistence type="predicted"/>
<evidence type="ECO:0008006" key="5">
    <source>
        <dbReference type="Google" id="ProtNLM"/>
    </source>
</evidence>
<evidence type="ECO:0000313" key="3">
    <source>
        <dbReference type="Proteomes" id="UP000236262"/>
    </source>
</evidence>
<dbReference type="EMBL" id="CP033924">
    <property type="protein sequence ID" value="AZA80965.1"/>
    <property type="molecule type" value="Genomic_DNA"/>
</dbReference>
<reference evidence="2 3" key="1">
    <citation type="submission" date="2018-01" db="EMBL/GenBank/DDBJ databases">
        <title>Draft genome sequences of Chryseobacterium lactis NCTC11390, Chryseobacterium oncorhynchi 701B-08, and Chryseobacterium viscerum 687B-08.</title>
        <authorList>
            <person name="Jeong J.-J."/>
            <person name="Lee Y.J."/>
            <person name="Park B."/>
            <person name="Choi I.-G."/>
            <person name="Kim K.D."/>
        </authorList>
    </citation>
    <scope>NUCLEOTIDE SEQUENCE [LARGE SCALE GENOMIC DNA]</scope>
    <source>
        <strain evidence="2 3">NCTC11390</strain>
    </source>
</reference>
<evidence type="ECO:0000313" key="1">
    <source>
        <dbReference type="EMBL" id="AZA80965.1"/>
    </source>
</evidence>